<name>A0ACC7NL09_9BURK</name>
<organism evidence="1 2">
    <name type="scientific">Paraburkholderia rhynchosiae</name>
    <dbReference type="NCBI Taxonomy" id="487049"/>
    <lineage>
        <taxon>Bacteria</taxon>
        <taxon>Pseudomonadati</taxon>
        <taxon>Pseudomonadota</taxon>
        <taxon>Betaproteobacteria</taxon>
        <taxon>Burkholderiales</taxon>
        <taxon>Burkholderiaceae</taxon>
        <taxon>Paraburkholderia</taxon>
    </lineage>
</organism>
<protein>
    <submittedName>
        <fullName evidence="1">DUF6311 domain-containing protein</fullName>
    </submittedName>
</protein>
<dbReference type="Proteomes" id="UP001629235">
    <property type="component" value="Unassembled WGS sequence"/>
</dbReference>
<comment type="caution">
    <text evidence="1">The sequence shown here is derived from an EMBL/GenBank/DDBJ whole genome shotgun (WGS) entry which is preliminary data.</text>
</comment>
<proteinExistence type="predicted"/>
<dbReference type="EMBL" id="JAQQDW010000109">
    <property type="protein sequence ID" value="MFM0108258.1"/>
    <property type="molecule type" value="Genomic_DNA"/>
</dbReference>
<gene>
    <name evidence="1" type="ORF">PQR01_33695</name>
</gene>
<evidence type="ECO:0000313" key="1">
    <source>
        <dbReference type="EMBL" id="MFM0108258.1"/>
    </source>
</evidence>
<reference evidence="1 2" key="1">
    <citation type="journal article" date="2024" name="Chem. Sci.">
        <title>Discovery of megapolipeptins by genome mining of a Burkholderiales bacteria collection.</title>
        <authorList>
            <person name="Paulo B.S."/>
            <person name="Recchia M.J.J."/>
            <person name="Lee S."/>
            <person name="Fergusson C.H."/>
            <person name="Romanowski S.B."/>
            <person name="Hernandez A."/>
            <person name="Krull N."/>
            <person name="Liu D.Y."/>
            <person name="Cavanagh H."/>
            <person name="Bos A."/>
            <person name="Gray C.A."/>
            <person name="Murphy B.T."/>
            <person name="Linington R.G."/>
            <person name="Eustaquio A.S."/>
        </authorList>
    </citation>
    <scope>NUCLEOTIDE SEQUENCE [LARGE SCALE GENOMIC DNA]</scope>
    <source>
        <strain evidence="1 2">RL18-126-BIB-B</strain>
    </source>
</reference>
<keyword evidence="2" id="KW-1185">Reference proteome</keyword>
<accession>A0ACC7NL09</accession>
<sequence>MVNQVKRHAHPVRALCSSIAQPEPAMWLAGLTIGLVAAVWLYGWRIAIPTNVGWLLQGGDISSHFLGWDMFRRDSWRWPPGANPTLGDISPNSVVFSDSVPLLALLFKLLRAVLPDPFQYQGFVLIGDFMLNGAFAALLAYRLCRKAVPSLAMAAFVATATIVTSRGPGGHGHDSLTAHWLILAAFVLVWTGQQMATCRRYRLWTVLILVSALIHFYLLVMVFAIWAADGVYRFAALPTHRRGLWVHASTVALLLLATMYLAGYFSGAQGVMPDATGFGLFSANVLTFIDPGSSAWYFHSSTGVSSMSVFLRNMPEFGGGQYEGNAYLGAGLLMVVVIGAAYWLRGESLRFSAPTCVLSITALLLALAAFSNIVAVGGHELIHVDLPRPLATLAGLVRASGRFIWVLFYLLVFGCFTSVVSHLRPALAASLLMSALAIQLIDLAPWHAYLRRANHDHPAVPAEVGDPRIQAMIAGAHRVVFVPVKDIPYGYVEFTYLAAQHNMAVNSTYSARPVPALLAHDDAAEKHKLLGGHVPPDEFFVVAQQAGIAEAACGRPGMTCLPLADSRLVVMRAPNGLN</sequence>
<evidence type="ECO:0000313" key="2">
    <source>
        <dbReference type="Proteomes" id="UP001629235"/>
    </source>
</evidence>